<dbReference type="PANTHER" id="PTHR47955:SF19">
    <property type="entry name" value="CYTOCHROME P450 71A9-LIKE ISOFORM X1"/>
    <property type="match status" value="1"/>
</dbReference>
<dbReference type="EMBL" id="CM010718">
    <property type="protein sequence ID" value="RZC58354.1"/>
    <property type="molecule type" value="Genomic_DNA"/>
</dbReference>
<sequence length="306" mass="34806">MSPHYYYHFVILLLVFATTLLMLLLKHKAREGRCKYPPGPPSIPLIGNLHQLGNGLPHISLQKLSNEYGPLMFLKLGSIPTLVVSSADMAKQILKTHDLAFCDRRMFYALTKLSYGCSDIAFSRYSEYWRQVRKIAILELLSAKRVLSYRAVREVEVASAIHSMRASSACSVPINLSEVLVCLTNNVTCRVAFGMKYEAKQNNKGENTFYTMLQETQSLLAGFSTADLFPWMSWIHKFDGLNTRLQKNFRCMDEFFDKVIDEHINHGKLSKSGTKDFVDVLLRVQQDTSYGINLTKDNIKAIIMVC</sequence>
<evidence type="ECO:0000313" key="9">
    <source>
        <dbReference type="EMBL" id="RZC58354.1"/>
    </source>
</evidence>
<keyword evidence="7" id="KW-0503">Monooxygenase</keyword>
<evidence type="ECO:0000256" key="4">
    <source>
        <dbReference type="ARBA" id="ARBA00022723"/>
    </source>
</evidence>
<protein>
    <recommendedName>
        <fullName evidence="11">Cytochrome P450</fullName>
    </recommendedName>
</protein>
<gene>
    <name evidence="9" type="ORF">C5167_005655</name>
</gene>
<dbReference type="PANTHER" id="PTHR47955">
    <property type="entry name" value="CYTOCHROME P450 FAMILY 71 PROTEIN"/>
    <property type="match status" value="1"/>
</dbReference>
<proteinExistence type="inferred from homology"/>
<dbReference type="InterPro" id="IPR001128">
    <property type="entry name" value="Cyt_P450"/>
</dbReference>
<keyword evidence="5" id="KW-0560">Oxidoreductase</keyword>
<dbReference type="GO" id="GO:0016705">
    <property type="term" value="F:oxidoreductase activity, acting on paired donors, with incorporation or reduction of molecular oxygen"/>
    <property type="evidence" value="ECO:0007669"/>
    <property type="project" value="InterPro"/>
</dbReference>
<comment type="similarity">
    <text evidence="2">Belongs to the cytochrome P450 family.</text>
</comment>
<keyword evidence="6" id="KW-0408">Iron</keyword>
<keyword evidence="8" id="KW-1133">Transmembrane helix</keyword>
<dbReference type="Gramene" id="RZC58354">
    <property type="protein sequence ID" value="RZC58354"/>
    <property type="gene ID" value="C5167_005655"/>
</dbReference>
<dbReference type="AlphaFoldDB" id="A0A4Y7JB37"/>
<dbReference type="SUPFAM" id="SSF48264">
    <property type="entry name" value="Cytochrome P450"/>
    <property type="match status" value="1"/>
</dbReference>
<evidence type="ECO:0000313" key="10">
    <source>
        <dbReference type="Proteomes" id="UP000316621"/>
    </source>
</evidence>
<dbReference type="GO" id="GO:0033075">
    <property type="term" value="P:isoquinoline alkaloid biosynthetic process"/>
    <property type="evidence" value="ECO:0007669"/>
    <property type="project" value="UniProtKB-ARBA"/>
</dbReference>
<dbReference type="GO" id="GO:0005506">
    <property type="term" value="F:iron ion binding"/>
    <property type="evidence" value="ECO:0007669"/>
    <property type="project" value="InterPro"/>
</dbReference>
<keyword evidence="10" id="KW-1185">Reference proteome</keyword>
<feature type="transmembrane region" description="Helical" evidence="8">
    <location>
        <begin position="6"/>
        <end position="25"/>
    </location>
</feature>
<dbReference type="InterPro" id="IPR002401">
    <property type="entry name" value="Cyt_P450_E_grp-I"/>
</dbReference>
<evidence type="ECO:0000256" key="5">
    <source>
        <dbReference type="ARBA" id="ARBA00023002"/>
    </source>
</evidence>
<evidence type="ECO:0000256" key="6">
    <source>
        <dbReference type="ARBA" id="ARBA00023004"/>
    </source>
</evidence>
<keyword evidence="3" id="KW-0349">Heme</keyword>
<keyword evidence="8" id="KW-0472">Membrane</keyword>
<dbReference type="Gene3D" id="1.10.630.10">
    <property type="entry name" value="Cytochrome P450"/>
    <property type="match status" value="1"/>
</dbReference>
<dbReference type="Pfam" id="PF00067">
    <property type="entry name" value="p450"/>
    <property type="match status" value="1"/>
</dbReference>
<evidence type="ECO:0000256" key="7">
    <source>
        <dbReference type="ARBA" id="ARBA00023033"/>
    </source>
</evidence>
<evidence type="ECO:0008006" key="11">
    <source>
        <dbReference type="Google" id="ProtNLM"/>
    </source>
</evidence>
<keyword evidence="8" id="KW-0812">Transmembrane</keyword>
<dbReference type="Proteomes" id="UP000316621">
    <property type="component" value="Chromosome 4"/>
</dbReference>
<keyword evidence="4" id="KW-0479">Metal-binding</keyword>
<evidence type="ECO:0000256" key="2">
    <source>
        <dbReference type="ARBA" id="ARBA00010617"/>
    </source>
</evidence>
<organism evidence="9 10">
    <name type="scientific">Papaver somniferum</name>
    <name type="common">Opium poppy</name>
    <dbReference type="NCBI Taxonomy" id="3469"/>
    <lineage>
        <taxon>Eukaryota</taxon>
        <taxon>Viridiplantae</taxon>
        <taxon>Streptophyta</taxon>
        <taxon>Embryophyta</taxon>
        <taxon>Tracheophyta</taxon>
        <taxon>Spermatophyta</taxon>
        <taxon>Magnoliopsida</taxon>
        <taxon>Ranunculales</taxon>
        <taxon>Papaveraceae</taxon>
        <taxon>Papaveroideae</taxon>
        <taxon>Papaver</taxon>
    </lineage>
</organism>
<evidence type="ECO:0000256" key="3">
    <source>
        <dbReference type="ARBA" id="ARBA00022617"/>
    </source>
</evidence>
<dbReference type="GO" id="GO:0004497">
    <property type="term" value="F:monooxygenase activity"/>
    <property type="evidence" value="ECO:0007669"/>
    <property type="project" value="UniProtKB-KW"/>
</dbReference>
<evidence type="ECO:0000256" key="8">
    <source>
        <dbReference type="SAM" id="Phobius"/>
    </source>
</evidence>
<dbReference type="InterPro" id="IPR036396">
    <property type="entry name" value="Cyt_P450_sf"/>
</dbReference>
<dbReference type="OMA" id="IDEHINH"/>
<evidence type="ECO:0000256" key="1">
    <source>
        <dbReference type="ARBA" id="ARBA00001971"/>
    </source>
</evidence>
<comment type="cofactor">
    <cofactor evidence="1">
        <name>heme</name>
        <dbReference type="ChEBI" id="CHEBI:30413"/>
    </cofactor>
</comment>
<dbReference type="PRINTS" id="PR00463">
    <property type="entry name" value="EP450I"/>
</dbReference>
<reference evidence="9 10" key="1">
    <citation type="journal article" date="2018" name="Science">
        <title>The opium poppy genome and morphinan production.</title>
        <authorList>
            <person name="Guo L."/>
            <person name="Winzer T."/>
            <person name="Yang X."/>
            <person name="Li Y."/>
            <person name="Ning Z."/>
            <person name="He Z."/>
            <person name="Teodor R."/>
            <person name="Lu Y."/>
            <person name="Bowser T.A."/>
            <person name="Graham I.A."/>
            <person name="Ye K."/>
        </authorList>
    </citation>
    <scope>NUCLEOTIDE SEQUENCE [LARGE SCALE GENOMIC DNA]</scope>
    <source>
        <strain evidence="10">cv. HN1</strain>
        <tissue evidence="9">Leaves</tissue>
    </source>
</reference>
<dbReference type="GO" id="GO:0020037">
    <property type="term" value="F:heme binding"/>
    <property type="evidence" value="ECO:0007669"/>
    <property type="project" value="InterPro"/>
</dbReference>
<accession>A0A4Y7JB37</accession>
<name>A0A4Y7JB37_PAPSO</name>